<evidence type="ECO:0000313" key="1">
    <source>
        <dbReference type="EMBL" id="KAG6433238.1"/>
    </source>
</evidence>
<evidence type="ECO:0000313" key="2">
    <source>
        <dbReference type="Proteomes" id="UP000298416"/>
    </source>
</evidence>
<reference evidence="1" key="1">
    <citation type="submission" date="2018-01" db="EMBL/GenBank/DDBJ databases">
        <authorList>
            <person name="Mao J.F."/>
        </authorList>
    </citation>
    <scope>NUCLEOTIDE SEQUENCE</scope>
    <source>
        <strain evidence="1">Huo1</strain>
        <tissue evidence="1">Leaf</tissue>
    </source>
</reference>
<sequence>MVNDRQQKRKETEAIVIMVEYIVHTQQQDLLMVLNMVRTMISSQNKGWGGRAAIAYSMKSKLPTQVKHMDRLFGLTDRNCISNLRMDRNTFQRLCRILQDKAGLVDRPANSHIQVAGSYRHVSPQRGWETLQHFVCTFD</sequence>
<comment type="caution">
    <text evidence="1">The sequence shown here is derived from an EMBL/GenBank/DDBJ whole genome shotgun (WGS) entry which is preliminary data.</text>
</comment>
<name>A0A8X8YI99_SALSN</name>
<reference evidence="1" key="2">
    <citation type="submission" date="2020-08" db="EMBL/GenBank/DDBJ databases">
        <title>Plant Genome Project.</title>
        <authorList>
            <person name="Zhang R.-G."/>
        </authorList>
    </citation>
    <scope>NUCLEOTIDE SEQUENCE</scope>
    <source>
        <strain evidence="1">Huo1</strain>
        <tissue evidence="1">Leaf</tissue>
    </source>
</reference>
<dbReference type="EMBL" id="PNBA02000002">
    <property type="protein sequence ID" value="KAG6433238.1"/>
    <property type="molecule type" value="Genomic_DNA"/>
</dbReference>
<proteinExistence type="predicted"/>
<accession>A0A8X8YI99</accession>
<protein>
    <submittedName>
        <fullName evidence="1">Uncharacterized protein</fullName>
    </submittedName>
</protein>
<organism evidence="1">
    <name type="scientific">Salvia splendens</name>
    <name type="common">Scarlet sage</name>
    <dbReference type="NCBI Taxonomy" id="180675"/>
    <lineage>
        <taxon>Eukaryota</taxon>
        <taxon>Viridiplantae</taxon>
        <taxon>Streptophyta</taxon>
        <taxon>Embryophyta</taxon>
        <taxon>Tracheophyta</taxon>
        <taxon>Spermatophyta</taxon>
        <taxon>Magnoliopsida</taxon>
        <taxon>eudicotyledons</taxon>
        <taxon>Gunneridae</taxon>
        <taxon>Pentapetalae</taxon>
        <taxon>asterids</taxon>
        <taxon>lamiids</taxon>
        <taxon>Lamiales</taxon>
        <taxon>Lamiaceae</taxon>
        <taxon>Nepetoideae</taxon>
        <taxon>Mentheae</taxon>
        <taxon>Salviinae</taxon>
        <taxon>Salvia</taxon>
        <taxon>Salvia subgen. Calosphace</taxon>
        <taxon>core Calosphace</taxon>
    </lineage>
</organism>
<dbReference type="AlphaFoldDB" id="A0A8X8YI99"/>
<keyword evidence="2" id="KW-1185">Reference proteome</keyword>
<dbReference type="Proteomes" id="UP000298416">
    <property type="component" value="Unassembled WGS sequence"/>
</dbReference>
<gene>
    <name evidence="1" type="ORF">SASPL_104846</name>
</gene>